<feature type="domain" description="UvrD-like helicase ATP-binding" evidence="10">
    <location>
        <begin position="8"/>
        <end position="285"/>
    </location>
</feature>
<dbReference type="PANTHER" id="PTHR11070:SF2">
    <property type="entry name" value="ATP-DEPENDENT DNA HELICASE SRS2"/>
    <property type="match status" value="1"/>
</dbReference>
<proteinExistence type="predicted"/>
<dbReference type="Gene3D" id="3.40.50.300">
    <property type="entry name" value="P-loop containing nucleotide triphosphate hydrolases"/>
    <property type="match status" value="2"/>
</dbReference>
<comment type="catalytic activity">
    <reaction evidence="6">
        <text>Couples ATP hydrolysis with the unwinding of duplex DNA by translocating in the 3'-5' direction.</text>
        <dbReference type="EC" id="5.6.2.4"/>
    </reaction>
</comment>
<comment type="catalytic activity">
    <reaction evidence="8">
        <text>ATP + H2O = ADP + phosphate + H(+)</text>
        <dbReference type="Rhea" id="RHEA:13065"/>
        <dbReference type="ChEBI" id="CHEBI:15377"/>
        <dbReference type="ChEBI" id="CHEBI:15378"/>
        <dbReference type="ChEBI" id="CHEBI:30616"/>
        <dbReference type="ChEBI" id="CHEBI:43474"/>
        <dbReference type="ChEBI" id="CHEBI:456216"/>
        <dbReference type="EC" id="5.6.2.4"/>
    </reaction>
</comment>
<organism evidence="11 12">
    <name type="scientific">Meiothermus granaticius NBRC 107808</name>
    <dbReference type="NCBI Taxonomy" id="1227551"/>
    <lineage>
        <taxon>Bacteria</taxon>
        <taxon>Thermotogati</taxon>
        <taxon>Deinococcota</taxon>
        <taxon>Deinococci</taxon>
        <taxon>Thermales</taxon>
        <taxon>Thermaceae</taxon>
        <taxon>Meiothermus</taxon>
    </lineage>
</organism>
<accession>A0A399FBE9</accession>
<name>A0A399FBE9_9DEIN</name>
<evidence type="ECO:0000256" key="2">
    <source>
        <dbReference type="ARBA" id="ARBA00022801"/>
    </source>
</evidence>
<keyword evidence="2 9" id="KW-0378">Hydrolase</keyword>
<dbReference type="Pfam" id="PF00580">
    <property type="entry name" value="UvrD-helicase"/>
    <property type="match status" value="1"/>
</dbReference>
<dbReference type="InterPro" id="IPR014016">
    <property type="entry name" value="UvrD-like_ATP-bd"/>
</dbReference>
<dbReference type="InterPro" id="IPR000212">
    <property type="entry name" value="DNA_helicase_UvrD/REP"/>
</dbReference>
<dbReference type="OrthoDB" id="9765670at2"/>
<dbReference type="PANTHER" id="PTHR11070">
    <property type="entry name" value="UVRD / RECB / PCRA DNA HELICASE FAMILY MEMBER"/>
    <property type="match status" value="1"/>
</dbReference>
<reference evidence="11 12" key="1">
    <citation type="submission" date="2018-08" db="EMBL/GenBank/DDBJ databases">
        <title>Meiothermus granaticius genome AF-68 sequencing project.</title>
        <authorList>
            <person name="Da Costa M.S."/>
            <person name="Albuquerque L."/>
            <person name="Raposo P."/>
            <person name="Froufe H.J.C."/>
            <person name="Barroso C.S."/>
            <person name="Egas C."/>
        </authorList>
    </citation>
    <scope>NUCLEOTIDE SEQUENCE [LARGE SCALE GENOMIC DNA]</scope>
    <source>
        <strain evidence="11 12">AF-68</strain>
    </source>
</reference>
<evidence type="ECO:0000256" key="5">
    <source>
        <dbReference type="ARBA" id="ARBA00023235"/>
    </source>
</evidence>
<evidence type="ECO:0000256" key="1">
    <source>
        <dbReference type="ARBA" id="ARBA00022741"/>
    </source>
</evidence>
<evidence type="ECO:0000256" key="7">
    <source>
        <dbReference type="ARBA" id="ARBA00034808"/>
    </source>
</evidence>
<dbReference type="InterPro" id="IPR027417">
    <property type="entry name" value="P-loop_NTPase"/>
</dbReference>
<dbReference type="InterPro" id="IPR014017">
    <property type="entry name" value="DNA_helicase_UvrD-like_C"/>
</dbReference>
<comment type="caution">
    <text evidence="11">The sequence shown here is derived from an EMBL/GenBank/DDBJ whole genome shotgun (WGS) entry which is preliminary data.</text>
</comment>
<dbReference type="GO" id="GO:0000725">
    <property type="term" value="P:recombinational repair"/>
    <property type="evidence" value="ECO:0007669"/>
    <property type="project" value="TreeGrafter"/>
</dbReference>
<evidence type="ECO:0000313" key="12">
    <source>
        <dbReference type="Proteomes" id="UP000266178"/>
    </source>
</evidence>
<dbReference type="RefSeq" id="WP_119356111.1">
    <property type="nucleotide sequence ID" value="NZ_BJXM01000003.1"/>
</dbReference>
<dbReference type="PROSITE" id="PS51198">
    <property type="entry name" value="UVRD_HELICASE_ATP_BIND"/>
    <property type="match status" value="1"/>
</dbReference>
<evidence type="ECO:0000256" key="4">
    <source>
        <dbReference type="ARBA" id="ARBA00022840"/>
    </source>
</evidence>
<dbReference type="SUPFAM" id="SSF52540">
    <property type="entry name" value="P-loop containing nucleoside triphosphate hydrolases"/>
    <property type="match status" value="1"/>
</dbReference>
<dbReference type="EMBL" id="QWLB01000005">
    <property type="protein sequence ID" value="RIH93538.1"/>
    <property type="molecule type" value="Genomic_DNA"/>
</dbReference>
<evidence type="ECO:0000313" key="11">
    <source>
        <dbReference type="EMBL" id="RIH93538.1"/>
    </source>
</evidence>
<evidence type="ECO:0000256" key="6">
    <source>
        <dbReference type="ARBA" id="ARBA00034617"/>
    </source>
</evidence>
<evidence type="ECO:0000259" key="10">
    <source>
        <dbReference type="PROSITE" id="PS51198"/>
    </source>
</evidence>
<keyword evidence="5" id="KW-0413">Isomerase</keyword>
<dbReference type="EC" id="5.6.2.4" evidence="7"/>
<dbReference type="GO" id="GO:0016887">
    <property type="term" value="F:ATP hydrolysis activity"/>
    <property type="evidence" value="ECO:0007669"/>
    <property type="project" value="RHEA"/>
</dbReference>
<keyword evidence="12" id="KW-1185">Reference proteome</keyword>
<keyword evidence="3 9" id="KW-0347">Helicase</keyword>
<dbReference type="GO" id="GO:0003677">
    <property type="term" value="F:DNA binding"/>
    <property type="evidence" value="ECO:0007669"/>
    <property type="project" value="InterPro"/>
</dbReference>
<evidence type="ECO:0000256" key="8">
    <source>
        <dbReference type="ARBA" id="ARBA00048988"/>
    </source>
</evidence>
<sequence length="525" mass="58430">MTRPLVLNSYQQNILEWVLHGSGNAVVKATAGSGKTTTLVEIAKVLPPDISTRFLAFNKHIAHELQQRLPKHVKAQTIHSLGLSALKSAYPWLDGIRPEAGKYARLAGLALRQGATSGDLSADDFTKAQVFLRDLVRYAQHTLCDPADLEAVRELAIQYNLTPPDDLDLERLCYQAVPKVLRVGAAAVRGPEPSLGYEDMLYLPVRRKLPPPRFDFVLVDEAQDLSPAQLELTLSALAEGGRAIYVGDERQSIYGFAGADADAIGRIVERSQATMLPLPVCYRCPKTHVRLARQIAPEIEWAPDAPEGRVDWIEDRHLAKWLRQGDLVLCRYNAPLVRWCLEMLRQGQRATVRGRELGEEILRIAKAAVRRGRANPAGLATHIEALLAEEIGRIRAQGHDLEMRARLEEARRDLYAAARAVIEDGLQRGLKTYAELERHTLALFDAEQNPIVFSTVHRAKGDEADRVFILHSEAMMAAYAKTPAAVAGEECVQFVALTRARRHLVFVRQAKADEDELPEFSRVVS</sequence>
<dbReference type="Proteomes" id="UP000266178">
    <property type="component" value="Unassembled WGS sequence"/>
</dbReference>
<dbReference type="Pfam" id="PF13361">
    <property type="entry name" value="UvrD_C"/>
    <property type="match status" value="1"/>
</dbReference>
<evidence type="ECO:0000256" key="3">
    <source>
        <dbReference type="ARBA" id="ARBA00022806"/>
    </source>
</evidence>
<evidence type="ECO:0000256" key="9">
    <source>
        <dbReference type="PROSITE-ProRule" id="PRU00560"/>
    </source>
</evidence>
<keyword evidence="1 9" id="KW-0547">Nucleotide-binding</keyword>
<protein>
    <recommendedName>
        <fullName evidence="7">DNA 3'-5' helicase</fullName>
        <ecNumber evidence="7">5.6.2.4</ecNumber>
    </recommendedName>
</protein>
<feature type="binding site" evidence="9">
    <location>
        <begin position="29"/>
        <end position="36"/>
    </location>
    <ligand>
        <name>ATP</name>
        <dbReference type="ChEBI" id="CHEBI:30616"/>
    </ligand>
</feature>
<dbReference type="GO" id="GO:0043138">
    <property type="term" value="F:3'-5' DNA helicase activity"/>
    <property type="evidence" value="ECO:0007669"/>
    <property type="project" value="UniProtKB-EC"/>
</dbReference>
<keyword evidence="4 9" id="KW-0067">ATP-binding</keyword>
<dbReference type="AlphaFoldDB" id="A0A399FBE9"/>
<gene>
    <name evidence="11" type="primary">rep</name>
    <name evidence="11" type="ORF">Mgrana_00592</name>
</gene>
<dbReference type="GO" id="GO:0005524">
    <property type="term" value="F:ATP binding"/>
    <property type="evidence" value="ECO:0007669"/>
    <property type="project" value="UniProtKB-UniRule"/>
</dbReference>